<protein>
    <submittedName>
        <fullName evidence="2">Pyridoxal phosphate-dependent aminotransferase, cell wall synthesis related</fullName>
    </submittedName>
</protein>
<reference evidence="3" key="1">
    <citation type="submission" date="2015-10" db="EMBL/GenBank/DDBJ databases">
        <authorList>
            <person name="Lehtovirta-Morley L.E."/>
            <person name="Vieille C."/>
        </authorList>
    </citation>
    <scope>NUCLEOTIDE SEQUENCE [LARGE SCALE GENOMIC DNA]</scope>
</reference>
<dbReference type="Proteomes" id="UP000196239">
    <property type="component" value="Chromosome 1"/>
</dbReference>
<dbReference type="InterPro" id="IPR015422">
    <property type="entry name" value="PyrdxlP-dep_Trfase_small"/>
</dbReference>
<keyword evidence="1" id="KW-0663">Pyridoxal phosphate</keyword>
<dbReference type="CDD" id="cd00616">
    <property type="entry name" value="AHBA_syn"/>
    <property type="match status" value="1"/>
</dbReference>
<dbReference type="PIRSF" id="PIRSF000390">
    <property type="entry name" value="PLP_StrS"/>
    <property type="match status" value="1"/>
</dbReference>
<evidence type="ECO:0000313" key="3">
    <source>
        <dbReference type="Proteomes" id="UP000196239"/>
    </source>
</evidence>
<dbReference type="InterPro" id="IPR015421">
    <property type="entry name" value="PyrdxlP-dep_Trfase_major"/>
</dbReference>
<comment type="similarity">
    <text evidence="1">Belongs to the DegT/DnrJ/EryC1 family.</text>
</comment>
<dbReference type="EMBL" id="LN890280">
    <property type="protein sequence ID" value="CUR50973.1"/>
    <property type="molecule type" value="Genomic_DNA"/>
</dbReference>
<dbReference type="KEGG" id="ndv:NDEV_0208"/>
<evidence type="ECO:0000256" key="1">
    <source>
        <dbReference type="RuleBase" id="RU004508"/>
    </source>
</evidence>
<dbReference type="GO" id="GO:0000271">
    <property type="term" value="P:polysaccharide biosynthetic process"/>
    <property type="evidence" value="ECO:0007669"/>
    <property type="project" value="TreeGrafter"/>
</dbReference>
<dbReference type="GO" id="GO:0030170">
    <property type="term" value="F:pyridoxal phosphate binding"/>
    <property type="evidence" value="ECO:0007669"/>
    <property type="project" value="TreeGrafter"/>
</dbReference>
<dbReference type="PANTHER" id="PTHR30244:SF34">
    <property type="entry name" value="DTDP-4-AMINO-4,6-DIDEOXYGALACTOSE TRANSAMINASE"/>
    <property type="match status" value="1"/>
</dbReference>
<dbReference type="InterPro" id="IPR015424">
    <property type="entry name" value="PyrdxlP-dep_Trfase"/>
</dbReference>
<organism evidence="2 3">
    <name type="scientific">Nitrosotalea devaniterrae</name>
    <dbReference type="NCBI Taxonomy" id="1078905"/>
    <lineage>
        <taxon>Archaea</taxon>
        <taxon>Nitrososphaerota</taxon>
        <taxon>Nitrososphaeria</taxon>
        <taxon>Nitrosotaleales</taxon>
        <taxon>Nitrosotaleaceae</taxon>
        <taxon>Nitrosotalea</taxon>
    </lineage>
</organism>
<dbReference type="InterPro" id="IPR000653">
    <property type="entry name" value="DegT/StrS_aminotransferase"/>
</dbReference>
<dbReference type="PANTHER" id="PTHR30244">
    <property type="entry name" value="TRANSAMINASE"/>
    <property type="match status" value="1"/>
</dbReference>
<accession>A0A128A0U3</accession>
<keyword evidence="2" id="KW-0032">Aminotransferase</keyword>
<gene>
    <name evidence="2" type="primary">spsC3</name>
    <name evidence="2" type="ORF">NDEV_0208</name>
</gene>
<dbReference type="Gene3D" id="3.40.640.10">
    <property type="entry name" value="Type I PLP-dependent aspartate aminotransferase-like (Major domain)"/>
    <property type="match status" value="1"/>
</dbReference>
<dbReference type="Gene3D" id="3.90.1150.10">
    <property type="entry name" value="Aspartate Aminotransferase, domain 1"/>
    <property type="match status" value="1"/>
</dbReference>
<sequence length="370" mass="41509">MNTETGIEPVQKKIKLFDPYIGIEEEKAVTRVLHSGFWASGAGTGNVAKFEHAFNKFVGSRQCIAVNSGTAALHLALKLFDIRNKEVIIPSLSFVATAHAVLYNGGKPVFVDVDNETLCVDPDMIKKSISKKTQVILPVHFGGMPCNLTEIMSVCHENNINLVEDAAHASGASFNGKNIGQHGHAVCFSFHPVKNLAMPGGGAITLNGTKSSIFAKTLKESRWFGISDRHGPFYDVKSEGWNYYMNEFSAAIGIEQLKKLGVMNKIRKNIAKQYFNEINLEHKMPLDENCSYHLYWIRVKNRNKFIKKMTEYNIEVGIHYKPIHTMSYYNVRQNLPITKMIENELVSIPMHPNLTDSDISRVVKTVNEFS</sequence>
<name>A0A128A0U3_9ARCH</name>
<keyword evidence="2" id="KW-0808">Transferase</keyword>
<dbReference type="AlphaFoldDB" id="A0A128A0U3"/>
<dbReference type="SUPFAM" id="SSF53383">
    <property type="entry name" value="PLP-dependent transferases"/>
    <property type="match status" value="1"/>
</dbReference>
<dbReference type="GO" id="GO:0008483">
    <property type="term" value="F:transaminase activity"/>
    <property type="evidence" value="ECO:0007669"/>
    <property type="project" value="UniProtKB-KW"/>
</dbReference>
<dbReference type="Pfam" id="PF01041">
    <property type="entry name" value="DegT_DnrJ_EryC1"/>
    <property type="match status" value="1"/>
</dbReference>
<evidence type="ECO:0000313" key="2">
    <source>
        <dbReference type="EMBL" id="CUR50973.1"/>
    </source>
</evidence>
<proteinExistence type="inferred from homology"/>
<keyword evidence="3" id="KW-1185">Reference proteome</keyword>